<comment type="caution">
    <text evidence="2">The sequence shown here is derived from an EMBL/GenBank/DDBJ whole genome shotgun (WGS) entry which is preliminary data.</text>
</comment>
<feature type="compositionally biased region" description="Polar residues" evidence="1">
    <location>
        <begin position="16"/>
        <end position="25"/>
    </location>
</feature>
<gene>
    <name evidence="2" type="ORF">FZC83_12630</name>
</gene>
<sequence>MGEKSILKGDHHLNHSSRQAPSPTSTLTLSQAIFTVNRHAKTAGNPKYLYSLKKRALLKMIKEGKAKKVGLHFSNNPRFSQQQSDVLVTCGEYTFHIPPTKEDFKELPHLGSLDSTLRNPRCKMGLQQAKNTLEHYTGMTDQSSGGDRRTCYQKPVFKKLGDSFF</sequence>
<proteinExistence type="predicted"/>
<name>A0A5D4RWQ6_9BACI</name>
<dbReference type="EMBL" id="VTEQ01000003">
    <property type="protein sequence ID" value="TYS54062.1"/>
    <property type="molecule type" value="Genomic_DNA"/>
</dbReference>
<dbReference type="AlphaFoldDB" id="A0A5D4RWQ6"/>
<reference evidence="2 3" key="1">
    <citation type="submission" date="2019-08" db="EMBL/GenBank/DDBJ databases">
        <title>Bacillus genomes from the desert of Cuatro Cienegas, Coahuila.</title>
        <authorList>
            <person name="Olmedo-Alvarez G."/>
        </authorList>
    </citation>
    <scope>NUCLEOTIDE SEQUENCE [LARGE SCALE GENOMIC DNA]</scope>
    <source>
        <strain evidence="2 3">CH108_3D</strain>
    </source>
</reference>
<dbReference type="Proteomes" id="UP000322997">
    <property type="component" value="Unassembled WGS sequence"/>
</dbReference>
<dbReference type="InterPro" id="IPR025552">
    <property type="entry name" value="YkyB"/>
</dbReference>
<evidence type="ECO:0008006" key="4">
    <source>
        <dbReference type="Google" id="ProtNLM"/>
    </source>
</evidence>
<dbReference type="Pfam" id="PF14177">
    <property type="entry name" value="YkyB"/>
    <property type="match status" value="1"/>
</dbReference>
<protein>
    <recommendedName>
        <fullName evidence="4">YkyB-like protein</fullName>
    </recommendedName>
</protein>
<organism evidence="2 3">
    <name type="scientific">Rossellomorea marisflavi</name>
    <dbReference type="NCBI Taxonomy" id="189381"/>
    <lineage>
        <taxon>Bacteria</taxon>
        <taxon>Bacillati</taxon>
        <taxon>Bacillota</taxon>
        <taxon>Bacilli</taxon>
        <taxon>Bacillales</taxon>
        <taxon>Bacillaceae</taxon>
        <taxon>Rossellomorea</taxon>
    </lineage>
</organism>
<accession>A0A5D4RWQ6</accession>
<evidence type="ECO:0000313" key="2">
    <source>
        <dbReference type="EMBL" id="TYS54062.1"/>
    </source>
</evidence>
<evidence type="ECO:0000256" key="1">
    <source>
        <dbReference type="SAM" id="MobiDB-lite"/>
    </source>
</evidence>
<feature type="compositionally biased region" description="Basic and acidic residues" evidence="1">
    <location>
        <begin position="1"/>
        <end position="13"/>
    </location>
</feature>
<feature type="region of interest" description="Disordered" evidence="1">
    <location>
        <begin position="1"/>
        <end position="25"/>
    </location>
</feature>
<evidence type="ECO:0000313" key="3">
    <source>
        <dbReference type="Proteomes" id="UP000322997"/>
    </source>
</evidence>